<proteinExistence type="predicted"/>
<feature type="domain" description="DUF1828" evidence="1">
    <location>
        <begin position="65"/>
        <end position="145"/>
    </location>
</feature>
<evidence type="ECO:0000313" key="2">
    <source>
        <dbReference type="EMBL" id="TDN28289.1"/>
    </source>
</evidence>
<dbReference type="Proteomes" id="UP000295195">
    <property type="component" value="Unassembled WGS sequence"/>
</dbReference>
<name>A0A4R6CQG6_9LACO</name>
<dbReference type="Pfam" id="PF08861">
    <property type="entry name" value="DUF1828"/>
    <property type="match status" value="1"/>
</dbReference>
<evidence type="ECO:0000313" key="3">
    <source>
        <dbReference type="Proteomes" id="UP000295195"/>
    </source>
</evidence>
<reference evidence="2 3" key="1">
    <citation type="submission" date="2017-06" db="EMBL/GenBank/DDBJ databases">
        <authorList>
            <person name="Swanenburg J."/>
            <person name="Kort R."/>
        </authorList>
    </citation>
    <scope>NUCLEOTIDE SEQUENCE [LARGE SCALE GENOMIC DNA]</scope>
    <source>
        <strain evidence="2 3">RL05</strain>
    </source>
</reference>
<evidence type="ECO:0000259" key="1">
    <source>
        <dbReference type="Pfam" id="PF08861"/>
    </source>
</evidence>
<gene>
    <name evidence="2" type="ORF">CEE75_13280</name>
</gene>
<dbReference type="AlphaFoldDB" id="A0A4R6CQG6"/>
<dbReference type="EMBL" id="NKLP01000303">
    <property type="protein sequence ID" value="TDN28289.1"/>
    <property type="molecule type" value="Genomic_DNA"/>
</dbReference>
<dbReference type="InterPro" id="IPR014960">
    <property type="entry name" value="DUF1828"/>
</dbReference>
<comment type="caution">
    <text evidence="2">The sequence shown here is derived from an EMBL/GenBank/DDBJ whole genome shotgun (WGS) entry which is preliminary data.</text>
</comment>
<protein>
    <recommendedName>
        <fullName evidence="1">DUF1828 domain-containing protein</fullName>
    </recommendedName>
</protein>
<organism evidence="2 3">
    <name type="scientific">Lactobacillus crispatus</name>
    <dbReference type="NCBI Taxonomy" id="47770"/>
    <lineage>
        <taxon>Bacteria</taxon>
        <taxon>Bacillati</taxon>
        <taxon>Bacillota</taxon>
        <taxon>Bacilli</taxon>
        <taxon>Lactobacillales</taxon>
        <taxon>Lactobacillaceae</taxon>
        <taxon>Lactobacillus</taxon>
    </lineage>
</organism>
<accession>A0A4R6CQG6</accession>
<sequence length="153" mass="17670">MFKEINLRNHSSLHKLFYSLNSGGRTMETNFIKKNFGDKLIYQQEENDLEDRITYTTFAKGLDKENIIIFFITNEGIFTDDGYTIWNITSTMNIKLNSNDIKIISKIANFYGVSFINNCLVLKQKDDSSNYHDEISNIVCAIVAINTYILLTI</sequence>